<reference evidence="7" key="8">
    <citation type="submission" date="2022-01" db="EMBL/GenBank/DDBJ databases">
        <title>Collection of gut derived symbiotic bacterial strains cultured from healthy donors.</title>
        <authorList>
            <person name="Lin H."/>
            <person name="Kohout C."/>
            <person name="Waligurski E."/>
            <person name="Pamer E.G."/>
        </authorList>
    </citation>
    <scope>NUCLEOTIDE SEQUENCE</scope>
    <source>
        <strain evidence="7">DFI.6.72</strain>
    </source>
</reference>
<dbReference type="EMBL" id="RWHZ01000003">
    <property type="protein sequence ID" value="TSE50226.1"/>
    <property type="molecule type" value="Genomic_DNA"/>
</dbReference>
<proteinExistence type="predicted"/>
<reference evidence="3 11" key="2">
    <citation type="journal article" date="2016" name="Genome Biol. Evol.">
        <title>Extensive mobilome-driven genome diversification in mouse gut-associated Bacteroides vulgatus mpk.</title>
        <authorList>
            <person name="Lange A."/>
            <person name="Beier S."/>
            <person name="Steimle A."/>
            <person name="Autenrieth I.B."/>
            <person name="Huson D.H."/>
            <person name="Frick J.S."/>
        </authorList>
    </citation>
    <scope>NUCLEOTIDE SEQUENCE [LARGE SCALE GENOMIC DNA]</scope>
    <source>
        <strain evidence="3">Mpk</strain>
        <strain evidence="11">mpk</strain>
    </source>
</reference>
<keyword evidence="10" id="KW-0456">Lyase</keyword>
<dbReference type="GO" id="GO:0016787">
    <property type="term" value="F:hydrolase activity"/>
    <property type="evidence" value="ECO:0007669"/>
    <property type="project" value="UniProtKB-KW"/>
</dbReference>
<dbReference type="Proteomes" id="UP000470332">
    <property type="component" value="Unassembled WGS sequence"/>
</dbReference>
<dbReference type="Proteomes" id="UP001200843">
    <property type="component" value="Unassembled WGS sequence"/>
</dbReference>
<dbReference type="PATRIC" id="fig|821.40.peg.2254"/>
<reference evidence="10 12" key="3">
    <citation type="journal article" date="2019" name="Nat. Commun.">
        <title>Gram positive-like bacteriocins with broad spectrum anti-Bacteroidales activity encoded on mobile elements of the human gut microbiota.</title>
        <authorList>
            <person name="Bechon N."/>
            <person name="Coyne M.J.Jr."/>
            <person name="Laclare-Mceneany V."/>
            <person name="Chatzidaki-Livanis M."/>
            <person name="Ghigo J.-M."/>
            <person name="Comstock L.E."/>
        </authorList>
    </citation>
    <scope>NUCLEOTIDE SEQUENCE [LARGE SCALE GENOMIC DNA]</scope>
    <source>
        <strain evidence="10 12">CL01T12C17</strain>
    </source>
</reference>
<dbReference type="RefSeq" id="WP_057099009.1">
    <property type="nucleotide sequence ID" value="NZ_BAABYE010000001.1"/>
</dbReference>
<dbReference type="Gene3D" id="2.160.20.10">
    <property type="entry name" value="Single-stranded right-handed beta-helix, Pectin lyase-like"/>
    <property type="match status" value="2"/>
</dbReference>
<keyword evidence="1" id="KW-1133">Transmembrane helix</keyword>
<evidence type="ECO:0000313" key="11">
    <source>
        <dbReference type="Proteomes" id="UP000061587"/>
    </source>
</evidence>
<evidence type="ECO:0000256" key="1">
    <source>
        <dbReference type="SAM" id="Phobius"/>
    </source>
</evidence>
<keyword evidence="1" id="KW-0812">Transmembrane</keyword>
<dbReference type="Proteomes" id="UP000758576">
    <property type="component" value="Unassembled WGS sequence"/>
</dbReference>
<feature type="transmembrane region" description="Helical" evidence="1">
    <location>
        <begin position="91"/>
        <end position="114"/>
    </location>
</feature>
<dbReference type="Proteomes" id="UP000555193">
    <property type="component" value="Unassembled WGS sequence"/>
</dbReference>
<dbReference type="Proteomes" id="UP000460950">
    <property type="component" value="Unassembled WGS sequence"/>
</dbReference>
<reference evidence="8 13" key="5">
    <citation type="submission" date="2019-09" db="EMBL/GenBank/DDBJ databases">
        <title>In-depth cultivation of the pig gut microbiome towards novel bacterial diversity and tailored functional studies.</title>
        <authorList>
            <person name="Wylensek D."/>
            <person name="Hitch T.C.A."/>
            <person name="Clavel T."/>
        </authorList>
    </citation>
    <scope>NUCLEOTIDE SEQUENCE [LARGE SCALE GENOMIC DNA]</scope>
    <source>
        <strain evidence="8 13">WCA-389-WT-3C</strain>
    </source>
</reference>
<dbReference type="InterPro" id="IPR012334">
    <property type="entry name" value="Pectin_lyas_fold"/>
</dbReference>
<accession>A0A0P0LGG9</accession>
<evidence type="ECO:0000313" key="9">
    <source>
        <dbReference type="EMBL" id="NMW35549.1"/>
    </source>
</evidence>
<evidence type="ECO:0000313" key="6">
    <source>
        <dbReference type="EMBL" id="MBV3490874.1"/>
    </source>
</evidence>
<dbReference type="EMBL" id="JABDSH010000059">
    <property type="protein sequence ID" value="NMW35549.1"/>
    <property type="molecule type" value="Genomic_DNA"/>
</dbReference>
<evidence type="ECO:0000313" key="8">
    <source>
        <dbReference type="EMBL" id="MSS48109.1"/>
    </source>
</evidence>
<dbReference type="InterPro" id="IPR011050">
    <property type="entry name" value="Pectin_lyase_fold/virulence"/>
</dbReference>
<keyword evidence="1" id="KW-0472">Membrane</keyword>
<gene>
    <name evidence="3" type="ORF">BvMPK_1885</name>
    <name evidence="10" type="ORF">EH214_00513</name>
    <name evidence="8" type="ORF">FYJ30_07225</name>
    <name evidence="4" type="ORF">GAS37_03170</name>
    <name evidence="9" type="ORF">HKQ54_05165</name>
    <name evidence="6" type="ORF">KSX14_20105</name>
    <name evidence="5" type="ORF">KTG10_05500</name>
    <name evidence="7" type="ORF">L0N01_04655</name>
</gene>
<feature type="transmembrane region" description="Helical" evidence="1">
    <location>
        <begin position="39"/>
        <end position="58"/>
    </location>
</feature>
<reference evidence="9 15" key="6">
    <citation type="submission" date="2020-04" db="EMBL/GenBank/DDBJ databases">
        <title>A novel gut-associated lysogenic phage, Bacteroides phage BV01, alters the host transcriptome and bile acid metabolism in Bacteroides vulgatus.</title>
        <authorList>
            <person name="Campbell D.E."/>
            <person name="Ly L."/>
            <person name="Ridlon J.M."/>
            <person name="Hsiao A."/>
            <person name="Degnan P.H."/>
        </authorList>
    </citation>
    <scope>NUCLEOTIDE SEQUENCE [LARGE SCALE GENOMIC DNA]</scope>
    <source>
        <strain evidence="9 15">VPI-4506</strain>
    </source>
</reference>
<evidence type="ECO:0000313" key="10">
    <source>
        <dbReference type="EMBL" id="TSE50226.1"/>
    </source>
</evidence>
<organism evidence="3 11">
    <name type="scientific">Phocaeicola vulgatus</name>
    <name type="common">Bacteroides vulgatus</name>
    <dbReference type="NCBI Taxonomy" id="821"/>
    <lineage>
        <taxon>Bacteria</taxon>
        <taxon>Pseudomonadati</taxon>
        <taxon>Bacteroidota</taxon>
        <taxon>Bacteroidia</taxon>
        <taxon>Bacteroidales</taxon>
        <taxon>Bacteroidaceae</taxon>
        <taxon>Phocaeicola</taxon>
    </lineage>
</organism>
<dbReference type="EMBL" id="JAHPYS010000008">
    <property type="protein sequence ID" value="MBU9138210.1"/>
    <property type="molecule type" value="Genomic_DNA"/>
</dbReference>
<reference evidence="5" key="7">
    <citation type="submission" date="2021-06" db="EMBL/GenBank/DDBJ databases">
        <title>Collection of gut derived symbiotic bacterial strains cultured from healthy donors.</title>
        <authorList>
            <person name="Lin H."/>
            <person name="Littmann E."/>
            <person name="Pamer E.G."/>
        </authorList>
    </citation>
    <scope>NUCLEOTIDE SEQUENCE</scope>
    <source>
        <strain evidence="6">MSK.19.85</strain>
        <strain evidence="5">MSK.6.33</strain>
    </source>
</reference>
<dbReference type="EMBL" id="WCXA01000004">
    <property type="protein sequence ID" value="KAB3866143.1"/>
    <property type="molecule type" value="Genomic_DNA"/>
</dbReference>
<keyword evidence="5" id="KW-0378">Hydrolase</keyword>
<protein>
    <submittedName>
        <fullName evidence="5">Glycoside hydrolase family 55 protein</fullName>
    </submittedName>
    <submittedName>
        <fullName evidence="10">Pectate lyase superfamily protein</fullName>
    </submittedName>
    <submittedName>
        <fullName evidence="3">Virulence Factor</fullName>
    </submittedName>
</protein>
<evidence type="ECO:0000313" key="14">
    <source>
        <dbReference type="Proteomes" id="UP000470332"/>
    </source>
</evidence>
<dbReference type="AlphaFoldDB" id="A0A0P0LGG9"/>
<feature type="domain" description="Rhamnogalacturonase A/B/Epimerase-like pectate lyase" evidence="2">
    <location>
        <begin position="182"/>
        <end position="246"/>
    </location>
</feature>
<evidence type="ECO:0000313" key="15">
    <source>
        <dbReference type="Proteomes" id="UP000555193"/>
    </source>
</evidence>
<dbReference type="InterPro" id="IPR024535">
    <property type="entry name" value="RHGA/B-epi-like_pectate_lyase"/>
</dbReference>
<dbReference type="EMBL" id="CP013020">
    <property type="protein sequence ID" value="ALK84487.1"/>
    <property type="molecule type" value="Genomic_DNA"/>
</dbReference>
<reference evidence="4 14" key="4">
    <citation type="journal article" date="2019" name="Nat. Med.">
        <title>A library of human gut bacterial isolates paired with longitudinal multiomics data enables mechanistic microbiome research.</title>
        <authorList>
            <person name="Poyet M."/>
            <person name="Groussin M."/>
            <person name="Gibbons S.M."/>
            <person name="Avila-Pacheco J."/>
            <person name="Jiang X."/>
            <person name="Kearney S.M."/>
            <person name="Perrotta A.R."/>
            <person name="Berdy B."/>
            <person name="Zhao S."/>
            <person name="Lieberman T.D."/>
            <person name="Swanson P.K."/>
            <person name="Smith M."/>
            <person name="Roesemann S."/>
            <person name="Alexander J.E."/>
            <person name="Rich S.A."/>
            <person name="Livny J."/>
            <person name="Vlamakis H."/>
            <person name="Clish C."/>
            <person name="Bullock K."/>
            <person name="Deik A."/>
            <person name="Scott J."/>
            <person name="Pierce K.A."/>
            <person name="Xavier R.J."/>
            <person name="Alm E.J."/>
        </authorList>
    </citation>
    <scope>NUCLEOTIDE SEQUENCE [LARGE SCALE GENOMIC DNA]</scope>
    <source>
        <strain evidence="4 14">BIOML-A9</strain>
    </source>
</reference>
<dbReference type="SUPFAM" id="SSF51126">
    <property type="entry name" value="Pectin lyase-like"/>
    <property type="match status" value="1"/>
</dbReference>
<evidence type="ECO:0000313" key="12">
    <source>
        <dbReference type="Proteomes" id="UP000408523"/>
    </source>
</evidence>
<dbReference type="Proteomes" id="UP000061587">
    <property type="component" value="Chromosome"/>
</dbReference>
<evidence type="ECO:0000313" key="5">
    <source>
        <dbReference type="EMBL" id="MBU9138210.1"/>
    </source>
</evidence>
<dbReference type="Pfam" id="PF12708">
    <property type="entry name" value="Pect-lyase_RHGA_epim"/>
    <property type="match status" value="1"/>
</dbReference>
<reference evidence="11" key="1">
    <citation type="submission" date="2015-10" db="EMBL/GenBank/DDBJ databases">
        <title>Extensive mobilome-driven genome diversification in gut-associated Bacteroides vulgatus mpk.</title>
        <authorList>
            <person name="Beier S."/>
            <person name="Lange A."/>
            <person name="Huson D.H."/>
            <person name="Frick J.-S."/>
            <person name="Autenrieth I.B."/>
        </authorList>
    </citation>
    <scope>NUCLEOTIDE SEQUENCE [LARGE SCALE GENOMIC DNA]</scope>
    <source>
        <strain evidence="11">mpk</strain>
    </source>
</reference>
<feature type="transmembrane region" description="Helical" evidence="1">
    <location>
        <begin position="64"/>
        <end position="84"/>
    </location>
</feature>
<dbReference type="GO" id="GO:0016829">
    <property type="term" value="F:lyase activity"/>
    <property type="evidence" value="ECO:0007669"/>
    <property type="project" value="UniProtKB-KW"/>
</dbReference>
<name>A0A0P0LGG9_PHOVU</name>
<sequence length="643" mass="72984">MELLKFIIYSISFVIGVQISKGDLKLLKGKIEYKLRLSNYVAYLCALLGFVLIGVDIYTNGMLLYIGAVMLSFGAAIVGTWIISNINSKSFLLTLTELAAGFFLFFLVLDLFLLEKMSIPFIMGLYWRNNPLGAPFIKKFLLLQNYEKPQCVKIRSDEYTIGAIDYNYAGQKKSFERLRLYNVMDFGINPDVDEDALPKVQKMIDAIGKTGGIVYFPKGRYYFNRNRANRNFLRINTSHIHIQGEVDEQGTPVSVLVNCNSTLYGKKNPWLSPFFITTGENIQASNIFWGLQFLKKKNIVTKSLSMSDPGSDGTILTPEYCTDIIQESKIGDDILTVENTDCLIGCSHIMVGMYNTTEDGNLIKDILGVTELRPEWKTACRAGEEQAPSYQWLVEIDHIIDEHKVKLTRPFLRDCPMKYTPKIFRVEMLEDIVIQDIRIESKWNGLFRHHGYPLYYSVGQAQEMDYGWNAINMKRVAHGAISNVIIQNYTNPLYIMDSRNITVEKIIIRGSDGHQGIKLYEHACDNLVKDVVFYNHYADMMGGEGNAYGNVFDNVAYCNPYFRPVDFDFHGFSEGPMSPPSHNLFINCYGFRGIKGAGASYNLPACGKSNVWININWQGRTVKSSFFVGDAIPSSLQKEQIIK</sequence>
<evidence type="ECO:0000313" key="4">
    <source>
        <dbReference type="EMBL" id="KAB3866143.1"/>
    </source>
</evidence>
<evidence type="ECO:0000313" key="3">
    <source>
        <dbReference type="EMBL" id="ALK84487.1"/>
    </source>
</evidence>
<dbReference type="EMBL" id="JAKNGO010000007">
    <property type="protein sequence ID" value="MCG4687898.1"/>
    <property type="molecule type" value="Genomic_DNA"/>
</dbReference>
<evidence type="ECO:0000259" key="2">
    <source>
        <dbReference type="Pfam" id="PF12708"/>
    </source>
</evidence>
<evidence type="ECO:0000313" key="13">
    <source>
        <dbReference type="Proteomes" id="UP000460950"/>
    </source>
</evidence>
<dbReference type="Proteomes" id="UP000408523">
    <property type="component" value="Unassembled WGS sequence"/>
</dbReference>
<dbReference type="Proteomes" id="UP000736888">
    <property type="component" value="Unassembled WGS sequence"/>
</dbReference>
<evidence type="ECO:0000313" key="7">
    <source>
        <dbReference type="EMBL" id="MCG4687898.1"/>
    </source>
</evidence>
<dbReference type="EMBL" id="VULU01000010">
    <property type="protein sequence ID" value="MSS48109.1"/>
    <property type="molecule type" value="Genomic_DNA"/>
</dbReference>
<dbReference type="EMBL" id="JAHOGA010000095">
    <property type="protein sequence ID" value="MBV3490874.1"/>
    <property type="molecule type" value="Genomic_DNA"/>
</dbReference>